<gene>
    <name evidence="1" type="ORF">SAMN05445850_3115</name>
</gene>
<dbReference type="EMBL" id="FNKX01000001">
    <property type="protein sequence ID" value="SDR17314.1"/>
    <property type="molecule type" value="Genomic_DNA"/>
</dbReference>
<accession>A0A1H1GVT4</accession>
<dbReference type="AlphaFoldDB" id="A0A1H1GVT4"/>
<reference evidence="2" key="1">
    <citation type="submission" date="2016-10" db="EMBL/GenBank/DDBJ databases">
        <authorList>
            <person name="Varghese N."/>
            <person name="Submissions S."/>
        </authorList>
    </citation>
    <scope>NUCLEOTIDE SEQUENCE [LARGE SCALE GENOMIC DNA]</scope>
    <source>
        <strain evidence="2">DUS833</strain>
    </source>
</reference>
<keyword evidence="2" id="KW-1185">Reference proteome</keyword>
<dbReference type="Proteomes" id="UP000199365">
    <property type="component" value="Unassembled WGS sequence"/>
</dbReference>
<name>A0A1H1GVT4_9BURK</name>
<proteinExistence type="predicted"/>
<organism evidence="1 2">
    <name type="scientific">Paraburkholderia tuberum</name>
    <dbReference type="NCBI Taxonomy" id="157910"/>
    <lineage>
        <taxon>Bacteria</taxon>
        <taxon>Pseudomonadati</taxon>
        <taxon>Pseudomonadota</taxon>
        <taxon>Betaproteobacteria</taxon>
        <taxon>Burkholderiales</taxon>
        <taxon>Burkholderiaceae</taxon>
        <taxon>Paraburkholderia</taxon>
    </lineage>
</organism>
<evidence type="ECO:0000313" key="2">
    <source>
        <dbReference type="Proteomes" id="UP000199365"/>
    </source>
</evidence>
<dbReference type="STRING" id="157910.SAMN05445850_3115"/>
<sequence length="350" mass="38204">MTSSTRPADAMRKALQACVDVMLHNGVPTDKEHPARIALDNAQAALASTAAPLPRSAATVSDEREAFERAMESISGQYFHGGELIPHRNNPDEYQNGSTQLAWKIWQARAASTQATATLTDERRQTVRDAVAAALGDAYDCLRVWEAWGIGTMSQDDFQLVTDDESRIAEIADAAIDALLAEQSATPQATSKARGDHAIWLLEALIDIYDDAQNNAPEDRCYAEGAWTATLTDIRQFIANAPRASEQAGPIESWTDVEADLSNDEREAVGGMTNALHVMRRIRRCDNETAAQVVLEHFGNEQRRAALEEAARLAEQWGDARLPDHGGNALRNCAVAIRALSQQKAGEQDD</sequence>
<evidence type="ECO:0000313" key="1">
    <source>
        <dbReference type="EMBL" id="SDR17314.1"/>
    </source>
</evidence>
<protein>
    <submittedName>
        <fullName evidence="1">Uncharacterized protein</fullName>
    </submittedName>
</protein>